<comment type="caution">
    <text evidence="3">The sequence shown here is derived from an EMBL/GenBank/DDBJ whole genome shotgun (WGS) entry which is preliminary data.</text>
</comment>
<evidence type="ECO:0000313" key="3">
    <source>
        <dbReference type="EMBL" id="KAG7369833.1"/>
    </source>
</evidence>
<gene>
    <name evidence="3" type="ORF">IV203_027579</name>
</gene>
<feature type="compositionally biased region" description="Basic residues" evidence="1">
    <location>
        <begin position="48"/>
        <end position="64"/>
    </location>
</feature>
<protein>
    <submittedName>
        <fullName evidence="3">Uncharacterized protein</fullName>
    </submittedName>
</protein>
<proteinExistence type="predicted"/>
<reference evidence="3" key="2">
    <citation type="submission" date="2021-04" db="EMBL/GenBank/DDBJ databases">
        <authorList>
            <person name="Podell S."/>
        </authorList>
    </citation>
    <scope>NUCLEOTIDE SEQUENCE</scope>
    <source>
        <strain evidence="3">Hildebrandi</strain>
    </source>
</reference>
<evidence type="ECO:0000313" key="4">
    <source>
        <dbReference type="Proteomes" id="UP000693970"/>
    </source>
</evidence>
<dbReference type="EMBL" id="JAGRRH010000005">
    <property type="protein sequence ID" value="KAG7369833.1"/>
    <property type="molecule type" value="Genomic_DNA"/>
</dbReference>
<organism evidence="3 4">
    <name type="scientific">Nitzschia inconspicua</name>
    <dbReference type="NCBI Taxonomy" id="303405"/>
    <lineage>
        <taxon>Eukaryota</taxon>
        <taxon>Sar</taxon>
        <taxon>Stramenopiles</taxon>
        <taxon>Ochrophyta</taxon>
        <taxon>Bacillariophyta</taxon>
        <taxon>Bacillariophyceae</taxon>
        <taxon>Bacillariophycidae</taxon>
        <taxon>Bacillariales</taxon>
        <taxon>Bacillariaceae</taxon>
        <taxon>Nitzschia</taxon>
    </lineage>
</organism>
<evidence type="ECO:0000256" key="1">
    <source>
        <dbReference type="SAM" id="MobiDB-lite"/>
    </source>
</evidence>
<feature type="transmembrane region" description="Helical" evidence="2">
    <location>
        <begin position="6"/>
        <end position="23"/>
    </location>
</feature>
<feature type="region of interest" description="Disordered" evidence="1">
    <location>
        <begin position="48"/>
        <end position="107"/>
    </location>
</feature>
<sequence>MDHLTASVGAVLGTSALLYFITAPRQRDDVELRLTPWEEHSTIARTRHIRDKFQNKQKHRRRPVERKSSMEYTGFASSRRKNSSLSEEEFEGCGSASDGSVTSDRSS</sequence>
<keyword evidence="2" id="KW-0472">Membrane</keyword>
<evidence type="ECO:0000256" key="2">
    <source>
        <dbReference type="SAM" id="Phobius"/>
    </source>
</evidence>
<dbReference type="Proteomes" id="UP000693970">
    <property type="component" value="Unassembled WGS sequence"/>
</dbReference>
<name>A0A9K3LWH6_9STRA</name>
<reference evidence="3" key="1">
    <citation type="journal article" date="2021" name="Sci. Rep.">
        <title>Diploid genomic architecture of Nitzschia inconspicua, an elite biomass production diatom.</title>
        <authorList>
            <person name="Oliver A."/>
            <person name="Podell S."/>
            <person name="Pinowska A."/>
            <person name="Traller J.C."/>
            <person name="Smith S.R."/>
            <person name="McClure R."/>
            <person name="Beliaev A."/>
            <person name="Bohutskyi P."/>
            <person name="Hill E.A."/>
            <person name="Rabines A."/>
            <person name="Zheng H."/>
            <person name="Allen L.Z."/>
            <person name="Kuo A."/>
            <person name="Grigoriev I.V."/>
            <person name="Allen A.E."/>
            <person name="Hazlebeck D."/>
            <person name="Allen E.E."/>
        </authorList>
    </citation>
    <scope>NUCLEOTIDE SEQUENCE</scope>
    <source>
        <strain evidence="3">Hildebrandi</strain>
    </source>
</reference>
<keyword evidence="2" id="KW-1133">Transmembrane helix</keyword>
<keyword evidence="2" id="KW-0812">Transmembrane</keyword>
<accession>A0A9K3LWH6</accession>
<keyword evidence="4" id="KW-1185">Reference proteome</keyword>
<dbReference type="AlphaFoldDB" id="A0A9K3LWH6"/>
<feature type="compositionally biased region" description="Polar residues" evidence="1">
    <location>
        <begin position="97"/>
        <end position="107"/>
    </location>
</feature>